<evidence type="ECO:0000313" key="4">
    <source>
        <dbReference type="EMBL" id="QKD82473.1"/>
    </source>
</evidence>
<dbReference type="Gene3D" id="1.10.490.20">
    <property type="entry name" value="Phycocyanins"/>
    <property type="match status" value="1"/>
</dbReference>
<dbReference type="CDD" id="cd08919">
    <property type="entry name" value="PBP-like"/>
    <property type="match status" value="1"/>
</dbReference>
<dbReference type="AlphaFoldDB" id="A0A6M8BH53"/>
<dbReference type="InterPro" id="IPR038719">
    <property type="entry name" value="Phycobilisome_asu/bsu_sf"/>
</dbReference>
<proteinExistence type="inferred from homology"/>
<evidence type="ECO:0000313" key="5">
    <source>
        <dbReference type="Proteomes" id="UP000505210"/>
    </source>
</evidence>
<dbReference type="GO" id="GO:0015979">
    <property type="term" value="P:photosynthesis"/>
    <property type="evidence" value="ECO:0007669"/>
    <property type="project" value="InterPro"/>
</dbReference>
<organism evidence="4 5">
    <name type="scientific">Thermoleptolyngbya sichuanensis A183</name>
    <dbReference type="NCBI Taxonomy" id="2737172"/>
    <lineage>
        <taxon>Bacteria</taxon>
        <taxon>Bacillati</taxon>
        <taxon>Cyanobacteriota</taxon>
        <taxon>Cyanophyceae</taxon>
        <taxon>Oculatellales</taxon>
        <taxon>Oculatellaceae</taxon>
        <taxon>Thermoleptolyngbya</taxon>
        <taxon>Thermoleptolyngbya sichuanensis</taxon>
    </lineage>
</organism>
<comment type="similarity">
    <text evidence="1">Belongs to the phycobiliprotein family.</text>
</comment>
<evidence type="ECO:0000256" key="1">
    <source>
        <dbReference type="ARBA" id="ARBA00008182"/>
    </source>
</evidence>
<evidence type="ECO:0000256" key="3">
    <source>
        <dbReference type="ARBA" id="ARBA00023307"/>
    </source>
</evidence>
<dbReference type="GO" id="GO:0030089">
    <property type="term" value="C:phycobilisome"/>
    <property type="evidence" value="ECO:0007669"/>
    <property type="project" value="InterPro"/>
</dbReference>
<keyword evidence="3" id="KW-0089">Bile pigment</keyword>
<name>A0A6M8BH53_9CYAN</name>
<sequence>MLTLSHTLDRSLRNADGAYLDQQGLQILSAYVQTYQTRLDAYQQLRDRSTPMIHQALKKLAQVHPELIQQHGQRCLYDMTEVVRYIALSVLRDDETFFKEQMMSWLDTILMAHKRHSHCATAYRYLQEAIAANLSPAANTLISPYLDSVVLALQSHA</sequence>
<keyword evidence="5" id="KW-1185">Reference proteome</keyword>
<dbReference type="Proteomes" id="UP000505210">
    <property type="component" value="Chromosome"/>
</dbReference>
<dbReference type="InterPro" id="IPR009050">
    <property type="entry name" value="Globin-like_sf"/>
</dbReference>
<reference evidence="4 5" key="1">
    <citation type="submission" date="2020-05" db="EMBL/GenBank/DDBJ databases">
        <title>Complete genome sequence of of a novel Thermoleptolyngbya strain isolated from hot springs of Ganzi, Sichuan China.</title>
        <authorList>
            <person name="Tang J."/>
            <person name="Daroch M."/>
            <person name="Li L."/>
            <person name="Waleron K."/>
            <person name="Waleron M."/>
            <person name="Waleron M."/>
        </authorList>
    </citation>
    <scope>NUCLEOTIDE SEQUENCE [LARGE SCALE GENOMIC DNA]</scope>
    <source>
        <strain evidence="4 5">PKUAC-SCTA183</strain>
    </source>
</reference>
<dbReference type="InterPro" id="IPR012128">
    <property type="entry name" value="Phycobilisome_asu/bsu"/>
</dbReference>
<dbReference type="SUPFAM" id="SSF46458">
    <property type="entry name" value="Globin-like"/>
    <property type="match status" value="1"/>
</dbReference>
<dbReference type="EMBL" id="CP053661">
    <property type="protein sequence ID" value="QKD82473.1"/>
    <property type="molecule type" value="Genomic_DNA"/>
</dbReference>
<evidence type="ECO:0000256" key="2">
    <source>
        <dbReference type="ARBA" id="ARBA00022991"/>
    </source>
</evidence>
<dbReference type="RefSeq" id="WP_172355302.1">
    <property type="nucleotide sequence ID" value="NZ_CP053661.1"/>
</dbReference>
<keyword evidence="2" id="KW-0157">Chromophore</keyword>
<protein>
    <submittedName>
        <fullName evidence="4">Phycobilisome protein</fullName>
    </submittedName>
</protein>
<accession>A0A6M8BH53</accession>
<gene>
    <name evidence="4" type="ORF">HPC62_10040</name>
</gene>
<dbReference type="Pfam" id="PF00502">
    <property type="entry name" value="Phycobilisome"/>
    <property type="match status" value="1"/>
</dbReference>
<dbReference type="KEGG" id="theu:HPC62_10040"/>